<evidence type="ECO:0000313" key="2">
    <source>
        <dbReference type="EMBL" id="CAH2045191.1"/>
    </source>
</evidence>
<evidence type="ECO:0000256" key="1">
    <source>
        <dbReference type="SAM" id="MobiDB-lite"/>
    </source>
</evidence>
<feature type="compositionally biased region" description="Basic and acidic residues" evidence="1">
    <location>
        <begin position="94"/>
        <end position="104"/>
    </location>
</feature>
<feature type="region of interest" description="Disordered" evidence="1">
    <location>
        <begin position="91"/>
        <end position="113"/>
    </location>
</feature>
<organism evidence="2 3">
    <name type="scientific">Iphiclides podalirius</name>
    <name type="common">scarce swallowtail</name>
    <dbReference type="NCBI Taxonomy" id="110791"/>
    <lineage>
        <taxon>Eukaryota</taxon>
        <taxon>Metazoa</taxon>
        <taxon>Ecdysozoa</taxon>
        <taxon>Arthropoda</taxon>
        <taxon>Hexapoda</taxon>
        <taxon>Insecta</taxon>
        <taxon>Pterygota</taxon>
        <taxon>Neoptera</taxon>
        <taxon>Endopterygota</taxon>
        <taxon>Lepidoptera</taxon>
        <taxon>Glossata</taxon>
        <taxon>Ditrysia</taxon>
        <taxon>Papilionoidea</taxon>
        <taxon>Papilionidae</taxon>
        <taxon>Papilioninae</taxon>
        <taxon>Iphiclides</taxon>
    </lineage>
</organism>
<accession>A0ABN8I2H7</accession>
<sequence length="181" mass="20230">MTIGLSQRESRKPERLCRPKTVFHNSLTPSRGVWLRNFPRTRVAAKRAAKRAAQACDRPPSRSHAAPRPISTGFAFQQLQRGTRACSNTAQTAREAHAAPRTENTDPLTVATSAPRSRPPIWFCRALAIRRDCLLIRGTLRRAFGERPSSWRIRGEVTAKSASQTLVAPKTMIGRAHWNRG</sequence>
<feature type="non-terminal residue" evidence="2">
    <location>
        <position position="181"/>
    </location>
</feature>
<proteinExistence type="predicted"/>
<protein>
    <submittedName>
        <fullName evidence="2">Uncharacterized protein</fullName>
    </submittedName>
</protein>
<evidence type="ECO:0000313" key="3">
    <source>
        <dbReference type="Proteomes" id="UP000837857"/>
    </source>
</evidence>
<gene>
    <name evidence="2" type="ORF">IPOD504_LOCUS4974</name>
</gene>
<keyword evidence="3" id="KW-1185">Reference proteome</keyword>
<dbReference type="EMBL" id="OW152828">
    <property type="protein sequence ID" value="CAH2045191.1"/>
    <property type="molecule type" value="Genomic_DNA"/>
</dbReference>
<reference evidence="2" key="1">
    <citation type="submission" date="2022-03" db="EMBL/GenBank/DDBJ databases">
        <authorList>
            <person name="Martin H S."/>
        </authorList>
    </citation>
    <scope>NUCLEOTIDE SEQUENCE</scope>
</reference>
<dbReference type="Proteomes" id="UP000837857">
    <property type="component" value="Chromosome 16"/>
</dbReference>
<name>A0ABN8I2H7_9NEOP</name>